<comment type="cofactor">
    <cofactor evidence="1">
        <name>pantetheine 4'-phosphate</name>
        <dbReference type="ChEBI" id="CHEBI:47942"/>
    </cofactor>
</comment>
<name>A0A518N212_9GAMM</name>
<dbReference type="SUPFAM" id="SSF47336">
    <property type="entry name" value="ACP-like"/>
    <property type="match status" value="2"/>
</dbReference>
<dbReference type="PROSITE" id="PS00012">
    <property type="entry name" value="PHOSPHOPANTETHEINE"/>
    <property type="match status" value="1"/>
</dbReference>
<dbReference type="PANTHER" id="PTHR45527">
    <property type="entry name" value="NONRIBOSOMAL PEPTIDE SYNTHETASE"/>
    <property type="match status" value="1"/>
</dbReference>
<reference evidence="5 6" key="1">
    <citation type="submission" date="2019-07" db="EMBL/GenBank/DDBJ databases">
        <title>Full genome sequence of Luteimonas sp. Gr-4.</title>
        <authorList>
            <person name="Im W.-T."/>
        </authorList>
    </citation>
    <scope>NUCLEOTIDE SEQUENCE [LARGE SCALE GENOMIC DNA]</scope>
    <source>
        <strain evidence="5 6">Gr-4</strain>
    </source>
</reference>
<dbReference type="PANTHER" id="PTHR45527:SF1">
    <property type="entry name" value="FATTY ACID SYNTHASE"/>
    <property type="match status" value="1"/>
</dbReference>
<feature type="domain" description="Carrier" evidence="4">
    <location>
        <begin position="5"/>
        <end position="80"/>
    </location>
</feature>
<evidence type="ECO:0000259" key="4">
    <source>
        <dbReference type="PROSITE" id="PS50075"/>
    </source>
</evidence>
<dbReference type="Gene3D" id="3.30.559.10">
    <property type="entry name" value="Chloramphenicol acetyltransferase-like domain"/>
    <property type="match status" value="1"/>
</dbReference>
<dbReference type="InterPro" id="IPR006162">
    <property type="entry name" value="Ppantetheine_attach_site"/>
</dbReference>
<evidence type="ECO:0000256" key="2">
    <source>
        <dbReference type="ARBA" id="ARBA00022450"/>
    </source>
</evidence>
<dbReference type="AlphaFoldDB" id="A0A518N212"/>
<evidence type="ECO:0000313" key="6">
    <source>
        <dbReference type="Proteomes" id="UP000316584"/>
    </source>
</evidence>
<protein>
    <submittedName>
        <fullName evidence="5">Amino acid adenylation domain-containing protein</fullName>
    </submittedName>
</protein>
<dbReference type="FunFam" id="3.40.50.980:FF:000001">
    <property type="entry name" value="Non-ribosomal peptide synthetase"/>
    <property type="match status" value="1"/>
</dbReference>
<sequence>MPSRGPRSEAEERIAAIMAEVLGLPAVDVEADFFALGGHSLLGARLMGRIGRALGVQLPLRALFEASTVERLAELATAARQGQQAGGGDIPHHPDQSLAPLSRMQRRVWIQEQIQPGGAAYTIASAYRLTGPLDVRALESALAEAVRRQPTLRTELGQRGDVTVQRVLGHVAVSLPLEDLSMRPPEDAGAEATRRMVELSAQPIAMDRAPLFRACLYRLAADTHVFFFMVHHVVWDGVSQDRFCAGLAALYAAISEGRSAEPAELERSYVDFVHWHLARADSPEARTQLAYWTESLSGDLAPLQLPEDLPRPPVPTGRGGSESVRLDDRALARLRQVGAGVDASLFMTLLAAYFAWLHRITGQEDLVVGVPVREHLSEAMDRVLGFFVNILPVRVQVDPDLSFLQLVERVRRAVLDCFTHPDVALEDLVQALGLRRDPGRNPIYQAVFSFQEAGSTPAWGAVACEPVDLPQTTATNDLALWCQADARGLAATLNYNADIILPESAARMRRGFEALLASAHTAPGTPVGDLDCVGAEDRRMLQEWNATSVPLEAPASVHAMVMAQLRATPSAAAIHFDGQVTNCSQLQARSERIASALVARGVAGGDLVGVCLDRDTDLVASMIGVLLAGAAYVPLDPAYPPDRLRFMAEDAGLKLVVSKGGLAAPLQWPRHQLLLLDADGAQIDSMPPPAGFPDVGPDAPAYVIYTSGSTGKPKGVRVPHGAVVNFLRSMRREPGISPSDRLLAVTTTSFDIAVLELFLPLAAGATIVLASREQVFDGAALARLLHASEATLLQATPSVWRLLLDSGWRARPGFKALCGGEPLPVDLARRLLAQGIELWNMYGPTETTVWSTCARVHASGDGGAPDIHIGRPIDNTTVWVLDARRQLCPPGVPGEIHIGGAGMSLGYHDRPELTAERFIPDPFPGVARFEGSTLPARLYRTGDRGRWRHDGVLRHEGRLDFQVKLRGHRIEPGEIETLLVGRGEVARALVMVREDRPGDERLVAYLVAGTGARIEEDALRGQLRGQLPAYMVPQHFVVLDAMPLLPNGKVDRSALPVPVAAAVQLPRGAEEATDPRVRYLSSVWSDLLGLPAGPDDNFFDLGGHSMLAVQMANRVERDTGVRIKLIRLGAETLAQVAEALPVPVTGQAPVAGLGMRLGDRFRRLLGRAAGSTS</sequence>
<dbReference type="InterPro" id="IPR025110">
    <property type="entry name" value="AMP-bd_C"/>
</dbReference>
<keyword evidence="3" id="KW-0597">Phosphoprotein</keyword>
<dbReference type="PROSITE" id="PS50075">
    <property type="entry name" value="CARRIER"/>
    <property type="match status" value="2"/>
</dbReference>
<dbReference type="SUPFAM" id="SSF56801">
    <property type="entry name" value="Acetyl-CoA synthetase-like"/>
    <property type="match status" value="1"/>
</dbReference>
<accession>A0A518N212</accession>
<dbReference type="GO" id="GO:0043041">
    <property type="term" value="P:amino acid activation for nonribosomal peptide biosynthetic process"/>
    <property type="evidence" value="ECO:0007669"/>
    <property type="project" value="TreeGrafter"/>
</dbReference>
<dbReference type="EMBL" id="CP042218">
    <property type="protein sequence ID" value="QDW65939.1"/>
    <property type="molecule type" value="Genomic_DNA"/>
</dbReference>
<evidence type="ECO:0000256" key="3">
    <source>
        <dbReference type="ARBA" id="ARBA00022553"/>
    </source>
</evidence>
<dbReference type="Gene3D" id="2.30.38.10">
    <property type="entry name" value="Luciferase, Domain 3"/>
    <property type="match status" value="1"/>
</dbReference>
<dbReference type="GO" id="GO:0044550">
    <property type="term" value="P:secondary metabolite biosynthetic process"/>
    <property type="evidence" value="ECO:0007669"/>
    <property type="project" value="UniProtKB-ARBA"/>
</dbReference>
<dbReference type="Gene3D" id="1.10.1200.10">
    <property type="entry name" value="ACP-like"/>
    <property type="match status" value="2"/>
</dbReference>
<dbReference type="InterPro" id="IPR045851">
    <property type="entry name" value="AMP-bd_C_sf"/>
</dbReference>
<dbReference type="InterPro" id="IPR009081">
    <property type="entry name" value="PP-bd_ACP"/>
</dbReference>
<dbReference type="GO" id="GO:0005737">
    <property type="term" value="C:cytoplasm"/>
    <property type="evidence" value="ECO:0007669"/>
    <property type="project" value="TreeGrafter"/>
</dbReference>
<dbReference type="Pfam" id="PF00550">
    <property type="entry name" value="PP-binding"/>
    <property type="match status" value="2"/>
</dbReference>
<dbReference type="FunFam" id="3.40.50.12780:FF:000012">
    <property type="entry name" value="Non-ribosomal peptide synthetase"/>
    <property type="match status" value="1"/>
</dbReference>
<dbReference type="GO" id="GO:0031177">
    <property type="term" value="F:phosphopantetheine binding"/>
    <property type="evidence" value="ECO:0007669"/>
    <property type="project" value="InterPro"/>
</dbReference>
<dbReference type="Pfam" id="PF00501">
    <property type="entry name" value="AMP-binding"/>
    <property type="match status" value="1"/>
</dbReference>
<dbReference type="OrthoDB" id="9757559at2"/>
<keyword evidence="2" id="KW-0596">Phosphopantetheine</keyword>
<dbReference type="Gene3D" id="3.30.300.30">
    <property type="match status" value="1"/>
</dbReference>
<organism evidence="5 6">
    <name type="scientific">Luteimonas granuli</name>
    <dbReference type="NCBI Taxonomy" id="1176533"/>
    <lineage>
        <taxon>Bacteria</taxon>
        <taxon>Pseudomonadati</taxon>
        <taxon>Pseudomonadota</taxon>
        <taxon>Gammaproteobacteria</taxon>
        <taxon>Lysobacterales</taxon>
        <taxon>Lysobacteraceae</taxon>
        <taxon>Luteimonas</taxon>
    </lineage>
</organism>
<dbReference type="FunFam" id="3.30.300.30:FF:000010">
    <property type="entry name" value="Enterobactin synthetase component F"/>
    <property type="match status" value="1"/>
</dbReference>
<dbReference type="InterPro" id="IPR001242">
    <property type="entry name" value="Condensation_dom"/>
</dbReference>
<dbReference type="PROSITE" id="PS00455">
    <property type="entry name" value="AMP_BINDING"/>
    <property type="match status" value="1"/>
</dbReference>
<dbReference type="InterPro" id="IPR010071">
    <property type="entry name" value="AA_adenyl_dom"/>
</dbReference>
<keyword evidence="6" id="KW-1185">Reference proteome</keyword>
<dbReference type="InterPro" id="IPR020806">
    <property type="entry name" value="PKS_PP-bd"/>
</dbReference>
<dbReference type="CDD" id="cd12116">
    <property type="entry name" value="A_NRPS_Ta1_like"/>
    <property type="match status" value="1"/>
</dbReference>
<evidence type="ECO:0000313" key="5">
    <source>
        <dbReference type="EMBL" id="QDW65939.1"/>
    </source>
</evidence>
<dbReference type="CDD" id="cd19531">
    <property type="entry name" value="LCL_NRPS-like"/>
    <property type="match status" value="1"/>
</dbReference>
<dbReference type="Pfam" id="PF00668">
    <property type="entry name" value="Condensation"/>
    <property type="match status" value="1"/>
</dbReference>
<dbReference type="InterPro" id="IPR000873">
    <property type="entry name" value="AMP-dep_synth/lig_dom"/>
</dbReference>
<dbReference type="Gene3D" id="3.40.50.980">
    <property type="match status" value="2"/>
</dbReference>
<dbReference type="Proteomes" id="UP000316584">
    <property type="component" value="Chromosome"/>
</dbReference>
<dbReference type="GO" id="GO:0003824">
    <property type="term" value="F:catalytic activity"/>
    <property type="evidence" value="ECO:0007669"/>
    <property type="project" value="InterPro"/>
</dbReference>
<dbReference type="InterPro" id="IPR020845">
    <property type="entry name" value="AMP-binding_CS"/>
</dbReference>
<evidence type="ECO:0000256" key="1">
    <source>
        <dbReference type="ARBA" id="ARBA00001957"/>
    </source>
</evidence>
<dbReference type="InterPro" id="IPR036736">
    <property type="entry name" value="ACP-like_sf"/>
</dbReference>
<dbReference type="NCBIfam" id="TIGR01733">
    <property type="entry name" value="AA-adenyl-dom"/>
    <property type="match status" value="1"/>
</dbReference>
<dbReference type="SMART" id="SM00823">
    <property type="entry name" value="PKS_PP"/>
    <property type="match status" value="2"/>
</dbReference>
<dbReference type="GO" id="GO:0072330">
    <property type="term" value="P:monocarboxylic acid biosynthetic process"/>
    <property type="evidence" value="ECO:0007669"/>
    <property type="project" value="UniProtKB-ARBA"/>
</dbReference>
<dbReference type="InterPro" id="IPR023213">
    <property type="entry name" value="CAT-like_dom_sf"/>
</dbReference>
<proteinExistence type="predicted"/>
<feature type="domain" description="Carrier" evidence="4">
    <location>
        <begin position="1071"/>
        <end position="1147"/>
    </location>
</feature>
<dbReference type="Pfam" id="PF13193">
    <property type="entry name" value="AMP-binding_C"/>
    <property type="match status" value="1"/>
</dbReference>
<dbReference type="FunFam" id="1.10.1200.10:FF:000016">
    <property type="entry name" value="Non-ribosomal peptide synthase"/>
    <property type="match status" value="1"/>
</dbReference>
<gene>
    <name evidence="5" type="ORF">FPZ22_02715</name>
</gene>
<dbReference type="SUPFAM" id="SSF52777">
    <property type="entry name" value="CoA-dependent acyltransferases"/>
    <property type="match status" value="2"/>
</dbReference>
<dbReference type="Gene3D" id="3.30.559.30">
    <property type="entry name" value="Nonribosomal peptide synthetase, condensation domain"/>
    <property type="match status" value="1"/>
</dbReference>
<dbReference type="KEGG" id="lug:FPZ22_02715"/>